<keyword evidence="1" id="KW-1133">Transmembrane helix</keyword>
<feature type="transmembrane region" description="Helical" evidence="1">
    <location>
        <begin position="228"/>
        <end position="247"/>
    </location>
</feature>
<keyword evidence="3" id="KW-1185">Reference proteome</keyword>
<feature type="transmembrane region" description="Helical" evidence="1">
    <location>
        <begin position="200"/>
        <end position="222"/>
    </location>
</feature>
<dbReference type="AlphaFoldDB" id="A0A2R5F405"/>
<dbReference type="Proteomes" id="UP000245202">
    <property type="component" value="Unassembled WGS sequence"/>
</dbReference>
<accession>A0A2R5F405</accession>
<name>A0A2R5F405_9BACL</name>
<feature type="transmembrane region" description="Helical" evidence="1">
    <location>
        <begin position="155"/>
        <end position="179"/>
    </location>
</feature>
<feature type="transmembrane region" description="Helical" evidence="1">
    <location>
        <begin position="330"/>
        <end position="349"/>
    </location>
</feature>
<organism evidence="2 3">
    <name type="scientific">Paenibacillus agaridevorans</name>
    <dbReference type="NCBI Taxonomy" id="171404"/>
    <lineage>
        <taxon>Bacteria</taxon>
        <taxon>Bacillati</taxon>
        <taxon>Bacillota</taxon>
        <taxon>Bacilli</taxon>
        <taxon>Bacillales</taxon>
        <taxon>Paenibacillaceae</taxon>
        <taxon>Paenibacillus</taxon>
    </lineage>
</organism>
<feature type="transmembrane region" description="Helical" evidence="1">
    <location>
        <begin position="132"/>
        <end position="149"/>
    </location>
</feature>
<keyword evidence="1" id="KW-0812">Transmembrane</keyword>
<gene>
    <name evidence="2" type="ORF">PAT3040_05586</name>
</gene>
<feature type="transmembrane region" description="Helical" evidence="1">
    <location>
        <begin position="504"/>
        <end position="524"/>
    </location>
</feature>
<evidence type="ECO:0000256" key="1">
    <source>
        <dbReference type="SAM" id="Phobius"/>
    </source>
</evidence>
<feature type="transmembrane region" description="Helical" evidence="1">
    <location>
        <begin position="361"/>
        <end position="383"/>
    </location>
</feature>
<comment type="caution">
    <text evidence="2">The sequence shown here is derived from an EMBL/GenBank/DDBJ whole genome shotgun (WGS) entry which is preliminary data.</text>
</comment>
<evidence type="ECO:0000313" key="2">
    <source>
        <dbReference type="EMBL" id="GBG10821.1"/>
    </source>
</evidence>
<feature type="transmembrane region" description="Helical" evidence="1">
    <location>
        <begin position="47"/>
        <end position="72"/>
    </location>
</feature>
<feature type="transmembrane region" description="Helical" evidence="1">
    <location>
        <begin position="444"/>
        <end position="467"/>
    </location>
</feature>
<sequence>MLRMFSTLMAIRTSIAANLLIFYIQKLPVMGKLIKNTIYANLELKKIISVAALLLTWIGGFLLPFMYIGLLIYLPVVSIGEDLTKAEQLSQFIHIFTIISFVIAAVSSATILEPKREKYIAVKLMRLSPARYMKTTLAYRYTTFGIYLLPAMLLFAGLLGAAIVEAVMLTVLLALWRIVSEYLHLKLFERTGVVLIKQTAIVWSVILAGYAGAYAPLLLGAAPITDNVLLNLPLYIAIPLGGVFAAFQLARYTGYREAVDVATKRDDPLLNMGRMMADAQKKSVETKQSDYDTVLVGKGRLIKKEGHAYLNELFFMRHRSLIRGPINKRLVIIGAIGVVGVIFMLLFRGQLQEQQWNAGTIIPFLVLTMYFLSVGDSLCKAMFYNCDLSLMRYSFYRSSAYDHFRIRLGVMVKNNLLIAATLGLAITAVTAATGSEWLHLELLMVWACVISLAIFYSVHHLFMYYYLQPYSTELNVKNPLFFAVNLLVSFASGFSIIWRGASSSFTIVIVGATLLYLIVALMLVRKHGARTFRVK</sequence>
<dbReference type="EMBL" id="BDQX01000356">
    <property type="protein sequence ID" value="GBG10821.1"/>
    <property type="molecule type" value="Genomic_DNA"/>
</dbReference>
<reference evidence="2 3" key="1">
    <citation type="submission" date="2017-08" db="EMBL/GenBank/DDBJ databases">
        <title>Substantial Increase in Enzyme Production by Combined Drug-Resistance Mutations in Paenibacillus agaridevorans.</title>
        <authorList>
            <person name="Tanaka Y."/>
            <person name="Funane K."/>
            <person name="Hosaka T."/>
            <person name="Shiwa Y."/>
            <person name="Fujita N."/>
            <person name="Miyazaki T."/>
            <person name="Yoshikawa H."/>
            <person name="Murakami K."/>
            <person name="Kasahara K."/>
            <person name="Inaoka T."/>
            <person name="Hiraga Y."/>
            <person name="Ochi K."/>
        </authorList>
    </citation>
    <scope>NUCLEOTIDE SEQUENCE [LARGE SCALE GENOMIC DNA]</scope>
    <source>
        <strain evidence="2 3">T-3040</strain>
    </source>
</reference>
<feature type="transmembrane region" description="Helical" evidence="1">
    <location>
        <begin position="415"/>
        <end position="432"/>
    </location>
</feature>
<protein>
    <submittedName>
        <fullName evidence="2">Uncharacterized protein</fullName>
    </submittedName>
</protein>
<proteinExistence type="predicted"/>
<feature type="transmembrane region" description="Helical" evidence="1">
    <location>
        <begin position="92"/>
        <end position="112"/>
    </location>
</feature>
<keyword evidence="1" id="KW-0472">Membrane</keyword>
<dbReference type="RefSeq" id="WP_108995239.1">
    <property type="nucleotide sequence ID" value="NZ_BDQX01000356.1"/>
</dbReference>
<evidence type="ECO:0000313" key="3">
    <source>
        <dbReference type="Proteomes" id="UP000245202"/>
    </source>
</evidence>
<feature type="transmembrane region" description="Helical" evidence="1">
    <location>
        <begin position="479"/>
        <end position="498"/>
    </location>
</feature>